<sequence length="206" mass="22854">MNHSGLVGIYLAAGKSSRMGRAKLNLPVGNQFIGSMAFRAALESKLDYTIAITRKGDSLKWLAPFSKIKGWSYLECLKANQGQSASLKAGVRVAAELGAAGVVVLLADQPFVTSQMINRLIDEFKISQIVSYISFTHEGIVKPPVLFAKSLFPMLCELTGDQGARTIIREEIKEQGKKLEIKSDLHFWDIDTEEEYQLLKQQMEKS</sequence>
<accession>A0ABR6CXB3</accession>
<dbReference type="EC" id="2.7.7.76" evidence="2"/>
<dbReference type="InterPro" id="IPR029044">
    <property type="entry name" value="Nucleotide-diphossugar_trans"/>
</dbReference>
<dbReference type="RefSeq" id="WP_182503875.1">
    <property type="nucleotide sequence ID" value="NZ_JACJHX010000022.1"/>
</dbReference>
<dbReference type="EMBL" id="JACJHX010000022">
    <property type="protein sequence ID" value="MBA9028977.1"/>
    <property type="molecule type" value="Genomic_DNA"/>
</dbReference>
<feature type="domain" description="MobA-like NTP transferase" evidence="1">
    <location>
        <begin position="8"/>
        <end position="171"/>
    </location>
</feature>
<dbReference type="PANTHER" id="PTHR43777:SF1">
    <property type="entry name" value="MOLYBDENUM COFACTOR CYTIDYLYLTRANSFERASE"/>
    <property type="match status" value="1"/>
</dbReference>
<dbReference type="Proteomes" id="UP000626697">
    <property type="component" value="Unassembled WGS sequence"/>
</dbReference>
<evidence type="ECO:0000313" key="2">
    <source>
        <dbReference type="EMBL" id="MBA9028977.1"/>
    </source>
</evidence>
<reference evidence="2 3" key="1">
    <citation type="submission" date="2020-08" db="EMBL/GenBank/DDBJ databases">
        <title>Genomic Encyclopedia of Type Strains, Phase IV (KMG-IV): sequencing the most valuable type-strain genomes for metagenomic binning, comparative biology and taxonomic classification.</title>
        <authorList>
            <person name="Goeker M."/>
        </authorList>
    </citation>
    <scope>NUCLEOTIDE SEQUENCE [LARGE SCALE GENOMIC DNA]</scope>
    <source>
        <strain evidence="2 3">DSM 105481</strain>
    </source>
</reference>
<dbReference type="SUPFAM" id="SSF53448">
    <property type="entry name" value="Nucleotide-diphospho-sugar transferases"/>
    <property type="match status" value="1"/>
</dbReference>
<keyword evidence="2" id="KW-0548">Nucleotidyltransferase</keyword>
<dbReference type="Pfam" id="PF12804">
    <property type="entry name" value="NTP_transf_3"/>
    <property type="match status" value="1"/>
</dbReference>
<comment type="caution">
    <text evidence="2">The sequence shown here is derived from an EMBL/GenBank/DDBJ whole genome shotgun (WGS) entry which is preliminary data.</text>
</comment>
<protein>
    <submittedName>
        <fullName evidence="2">Molybdenum cofactor cytidylyltransferase</fullName>
        <ecNumber evidence="2">2.7.7.76</ecNumber>
    </submittedName>
</protein>
<keyword evidence="3" id="KW-1185">Reference proteome</keyword>
<organism evidence="2 3">
    <name type="scientific">Peribacillus huizhouensis</name>
    <dbReference type="NCBI Taxonomy" id="1501239"/>
    <lineage>
        <taxon>Bacteria</taxon>
        <taxon>Bacillati</taxon>
        <taxon>Bacillota</taxon>
        <taxon>Bacilli</taxon>
        <taxon>Bacillales</taxon>
        <taxon>Bacillaceae</taxon>
        <taxon>Peribacillus</taxon>
    </lineage>
</organism>
<evidence type="ECO:0000313" key="3">
    <source>
        <dbReference type="Proteomes" id="UP000626697"/>
    </source>
</evidence>
<dbReference type="InterPro" id="IPR025877">
    <property type="entry name" value="MobA-like_NTP_Trfase"/>
</dbReference>
<proteinExistence type="predicted"/>
<evidence type="ECO:0000259" key="1">
    <source>
        <dbReference type="Pfam" id="PF12804"/>
    </source>
</evidence>
<dbReference type="GO" id="GO:0061602">
    <property type="term" value="F:molybdenum cofactor cytidylyltransferase activity"/>
    <property type="evidence" value="ECO:0007669"/>
    <property type="project" value="UniProtKB-EC"/>
</dbReference>
<keyword evidence="2" id="KW-0808">Transferase</keyword>
<dbReference type="PANTHER" id="PTHR43777">
    <property type="entry name" value="MOLYBDENUM COFACTOR CYTIDYLYLTRANSFERASE"/>
    <property type="match status" value="1"/>
</dbReference>
<gene>
    <name evidence="2" type="ORF">HNP81_004299</name>
</gene>
<name>A0ABR6CXB3_9BACI</name>
<dbReference type="CDD" id="cd04182">
    <property type="entry name" value="GT_2_like_f"/>
    <property type="match status" value="1"/>
</dbReference>
<dbReference type="Gene3D" id="3.90.550.10">
    <property type="entry name" value="Spore Coat Polysaccharide Biosynthesis Protein SpsA, Chain A"/>
    <property type="match status" value="1"/>
</dbReference>